<dbReference type="KEGG" id="nti:DNFV4_00751"/>
<evidence type="ECO:0000313" key="3">
    <source>
        <dbReference type="Proteomes" id="UP001179121"/>
    </source>
</evidence>
<protein>
    <submittedName>
        <fullName evidence="2">Uncharacterized protein</fullName>
    </submittedName>
</protein>
<reference evidence="2" key="1">
    <citation type="submission" date="2022-10" db="EMBL/GenBank/DDBJ databases">
        <authorList>
            <person name="Koch H."/>
        </authorList>
    </citation>
    <scope>NUCLEOTIDE SEQUENCE</scope>
    <source>
        <strain evidence="2">DNF</strain>
    </source>
</reference>
<accession>A0AA86T9H0</accession>
<dbReference type="EMBL" id="OX365700">
    <property type="protein sequence ID" value="CAI4030323.1"/>
    <property type="molecule type" value="Genomic_DNA"/>
</dbReference>
<name>A0AA86T9H0_9BACT</name>
<sequence length="165" mass="17645">MNGSSSQVVQRHEGDDPSVGTVFAGRPPLCPSRACLRSMRPDPDAHSDEAPLQPVVCLHCGQRGIVATNGVLVLFGFRHEFLIGYGASLSTMRVKLSESAVTLFGQHGLTPNQLAAYAAEWALLSGSTQGILRLSPDQPALMDCYEHFRRSVLEAGLRTGSVQAA</sequence>
<evidence type="ECO:0000313" key="2">
    <source>
        <dbReference type="EMBL" id="CAI4030323.1"/>
    </source>
</evidence>
<organism evidence="2 3">
    <name type="scientific">Nitrospira tepida</name>
    <dbReference type="NCBI Taxonomy" id="2973512"/>
    <lineage>
        <taxon>Bacteria</taxon>
        <taxon>Pseudomonadati</taxon>
        <taxon>Nitrospirota</taxon>
        <taxon>Nitrospiria</taxon>
        <taxon>Nitrospirales</taxon>
        <taxon>Nitrospiraceae</taxon>
        <taxon>Nitrospira</taxon>
    </lineage>
</organism>
<dbReference type="AlphaFoldDB" id="A0AA86T9H0"/>
<evidence type="ECO:0000256" key="1">
    <source>
        <dbReference type="SAM" id="MobiDB-lite"/>
    </source>
</evidence>
<gene>
    <name evidence="2" type="ORF">DNFV4_00751</name>
</gene>
<proteinExistence type="predicted"/>
<dbReference type="Proteomes" id="UP001179121">
    <property type="component" value="Chromosome"/>
</dbReference>
<keyword evidence="3" id="KW-1185">Reference proteome</keyword>
<feature type="region of interest" description="Disordered" evidence="1">
    <location>
        <begin position="1"/>
        <end position="23"/>
    </location>
</feature>